<proteinExistence type="predicted"/>
<accession>A0ABP7XVJ6</accession>
<sequence length="413" mass="42873">MRQGKWRVLAVGVPSLAGLVAGVLLLGLGLVAAVPAVLPAHGASTPTGTTATGVHVGPADCGTGWSDSAAGRRDLTVWNDGPTAVDVYLQEPSTGRIVLDVESLGSQASRTTSVTLAAGTYRFVCASTEAGSVGGPTATVSGALPAGQHATAGVLPITSADLVGPVGRYQHWVAGHLHRLQRRVRTLRRALAHGDHAAAVTAWWTATLLYRRVGGAYGAFGRFDAAIDGRPFSGIPPPGTRTTGLPLIEELLVSGRPPRSILPAVDRLAAAVRGLREHFGTDLALAPIDLGLRTHEILEDADRDLASGALDTPSRLGPALLTADLAGTRAALAPLLPLLRDRDPRLGRLTRALARLGATLRQLRRAHPAGVRLASLPRAARETLEARLDGALELLADVAVITDPVQPMPEVAP</sequence>
<keyword evidence="1" id="KW-0449">Lipoprotein</keyword>
<keyword evidence="2" id="KW-1185">Reference proteome</keyword>
<dbReference type="InterPro" id="IPR038352">
    <property type="entry name" value="Imelysin_sf"/>
</dbReference>
<dbReference type="EMBL" id="BAAAZH010000028">
    <property type="protein sequence ID" value="GAA4126717.1"/>
    <property type="molecule type" value="Genomic_DNA"/>
</dbReference>
<dbReference type="InterPro" id="IPR034981">
    <property type="entry name" value="Imelysin-like_EfeO/Algp7"/>
</dbReference>
<name>A0ABP7XVJ6_9ACTN</name>
<protein>
    <submittedName>
        <fullName evidence="1">EfeM/EfeO family lipoprotein</fullName>
    </submittedName>
</protein>
<gene>
    <name evidence="1" type="ORF">GCM10022215_36620</name>
</gene>
<dbReference type="CDD" id="cd14656">
    <property type="entry name" value="Imelysin-like_EfeO"/>
    <property type="match status" value="1"/>
</dbReference>
<evidence type="ECO:0000313" key="1">
    <source>
        <dbReference type="EMBL" id="GAA4126717.1"/>
    </source>
</evidence>
<dbReference type="Gene3D" id="1.20.1420.20">
    <property type="entry name" value="M75 peptidase, HXXE motif"/>
    <property type="match status" value="1"/>
</dbReference>
<evidence type="ECO:0000313" key="2">
    <source>
        <dbReference type="Proteomes" id="UP001501495"/>
    </source>
</evidence>
<reference evidence="2" key="1">
    <citation type="journal article" date="2019" name="Int. J. Syst. Evol. Microbiol.">
        <title>The Global Catalogue of Microorganisms (GCM) 10K type strain sequencing project: providing services to taxonomists for standard genome sequencing and annotation.</title>
        <authorList>
            <consortium name="The Broad Institute Genomics Platform"/>
            <consortium name="The Broad Institute Genome Sequencing Center for Infectious Disease"/>
            <person name="Wu L."/>
            <person name="Ma J."/>
        </authorList>
    </citation>
    <scope>NUCLEOTIDE SEQUENCE [LARGE SCALE GENOMIC DNA]</scope>
    <source>
        <strain evidence="2">JCM 16703</strain>
    </source>
</reference>
<organism evidence="1 2">
    <name type="scientific">Nocardioides fonticola</name>
    <dbReference type="NCBI Taxonomy" id="450363"/>
    <lineage>
        <taxon>Bacteria</taxon>
        <taxon>Bacillati</taxon>
        <taxon>Actinomycetota</taxon>
        <taxon>Actinomycetes</taxon>
        <taxon>Propionibacteriales</taxon>
        <taxon>Nocardioidaceae</taxon>
        <taxon>Nocardioides</taxon>
    </lineage>
</organism>
<dbReference type="Proteomes" id="UP001501495">
    <property type="component" value="Unassembled WGS sequence"/>
</dbReference>
<dbReference type="RefSeq" id="WP_344734923.1">
    <property type="nucleotide sequence ID" value="NZ_BAAAZH010000028.1"/>
</dbReference>
<comment type="caution">
    <text evidence="1">The sequence shown here is derived from an EMBL/GenBank/DDBJ whole genome shotgun (WGS) entry which is preliminary data.</text>
</comment>